<feature type="region of interest" description="Disordered" evidence="1">
    <location>
        <begin position="256"/>
        <end position="276"/>
    </location>
</feature>
<evidence type="ECO:0000313" key="3">
    <source>
        <dbReference type="Proteomes" id="UP001501842"/>
    </source>
</evidence>
<dbReference type="InterPro" id="IPR009776">
    <property type="entry name" value="Spore_0_M"/>
</dbReference>
<organism evidence="2 3">
    <name type="scientific">Actinocorallia aurantiaca</name>
    <dbReference type="NCBI Taxonomy" id="46204"/>
    <lineage>
        <taxon>Bacteria</taxon>
        <taxon>Bacillati</taxon>
        <taxon>Actinomycetota</taxon>
        <taxon>Actinomycetes</taxon>
        <taxon>Streptosporangiales</taxon>
        <taxon>Thermomonosporaceae</taxon>
        <taxon>Actinocorallia</taxon>
    </lineage>
</organism>
<dbReference type="EMBL" id="BAAATZ010000006">
    <property type="protein sequence ID" value="GAA2723899.1"/>
    <property type="molecule type" value="Genomic_DNA"/>
</dbReference>
<keyword evidence="3" id="KW-1185">Reference proteome</keyword>
<dbReference type="RefSeq" id="WP_344450011.1">
    <property type="nucleotide sequence ID" value="NZ_BAAATZ010000006.1"/>
</dbReference>
<protein>
    <submittedName>
        <fullName evidence="2">Sporulation protein</fullName>
    </submittedName>
</protein>
<dbReference type="PANTHER" id="PTHR40053">
    <property type="entry name" value="SPORULATION-CONTROL PROTEIN SPO0M"/>
    <property type="match status" value="1"/>
</dbReference>
<proteinExistence type="predicted"/>
<dbReference type="Pfam" id="PF07070">
    <property type="entry name" value="Spo0M"/>
    <property type="match status" value="1"/>
</dbReference>
<name>A0ABN3U5A1_9ACTN</name>
<dbReference type="PANTHER" id="PTHR40053:SF1">
    <property type="entry name" value="SPORULATION-CONTROL PROTEIN SPO0M"/>
    <property type="match status" value="1"/>
</dbReference>
<evidence type="ECO:0000313" key="2">
    <source>
        <dbReference type="EMBL" id="GAA2723899.1"/>
    </source>
</evidence>
<evidence type="ECO:0000256" key="1">
    <source>
        <dbReference type="SAM" id="MobiDB-lite"/>
    </source>
</evidence>
<reference evidence="2 3" key="1">
    <citation type="journal article" date="2019" name="Int. J. Syst. Evol. Microbiol.">
        <title>The Global Catalogue of Microorganisms (GCM) 10K type strain sequencing project: providing services to taxonomists for standard genome sequencing and annotation.</title>
        <authorList>
            <consortium name="The Broad Institute Genomics Platform"/>
            <consortium name="The Broad Institute Genome Sequencing Center for Infectious Disease"/>
            <person name="Wu L."/>
            <person name="Ma J."/>
        </authorList>
    </citation>
    <scope>NUCLEOTIDE SEQUENCE [LARGE SCALE GENOMIC DNA]</scope>
    <source>
        <strain evidence="2 3">JCM 8201</strain>
    </source>
</reference>
<feature type="compositionally biased region" description="Basic and acidic residues" evidence="1">
    <location>
        <begin position="257"/>
        <end position="266"/>
    </location>
</feature>
<dbReference type="Proteomes" id="UP001501842">
    <property type="component" value="Unassembled WGS sequence"/>
</dbReference>
<comment type="caution">
    <text evidence="2">The sequence shown here is derived from an EMBL/GenBank/DDBJ whole genome shotgun (WGS) entry which is preliminary data.</text>
</comment>
<sequence length="315" mass="33917">MVFKRILGSLGMGGPSVDTVLSTPACRPGGTLSGQVHIKAADYEVEIQRITLGLVTRMESEHGEEEANAVVEFHRVDAAGAFRLAPGQDQSIPFQFEVPWETPLTSVFGTRLHGMSLGVRTELAIAKAVDKGDLDLVTVEPLPSQQSVLSAFSRLGFQFRSADVEHGHLAGVHQRLPFYQEIEFYPPAQYGGLVNEVELTFHTDPWNLTVILEADKRGGDAVGRFTVSHDEALATDWTSQVLTWLESLTRHHGGFASHHDAHGHHDSHGHHGGPGMGGVVAGAAVGFVGGMVAGEVIEELFEDDEGDEDDGGDED</sequence>
<gene>
    <name evidence="2" type="ORF">GCM10010439_20300</name>
</gene>
<accession>A0ABN3U5A1</accession>